<dbReference type="PROSITE" id="PS01163">
    <property type="entry name" value="GAL_P_UDP_TRANSF_II"/>
    <property type="match status" value="1"/>
</dbReference>
<comment type="pathway">
    <text evidence="3 10">Carbohydrate metabolism; galactose metabolism.</text>
</comment>
<comment type="subcellular location">
    <subcellularLocation>
        <location evidence="2 10">Cytoplasm</location>
    </subcellularLocation>
</comment>
<evidence type="ECO:0000256" key="4">
    <source>
        <dbReference type="ARBA" id="ARBA00008706"/>
    </source>
</evidence>
<evidence type="ECO:0000256" key="9">
    <source>
        <dbReference type="ARBA" id="ARBA00023277"/>
    </source>
</evidence>
<dbReference type="PIRSF" id="PIRSF006005">
    <property type="entry name" value="GalT_BS"/>
    <property type="match status" value="1"/>
</dbReference>
<dbReference type="GO" id="GO:0006012">
    <property type="term" value="P:galactose metabolic process"/>
    <property type="evidence" value="ECO:0007669"/>
    <property type="project" value="UniProtKB-UniRule"/>
</dbReference>
<keyword evidence="7 10" id="KW-0548">Nucleotidyltransferase</keyword>
<evidence type="ECO:0000256" key="8">
    <source>
        <dbReference type="ARBA" id="ARBA00023144"/>
    </source>
</evidence>
<evidence type="ECO:0000256" key="10">
    <source>
        <dbReference type="HAMAP-Rule" id="MF_00571"/>
    </source>
</evidence>
<dbReference type="InterPro" id="IPR023425">
    <property type="entry name" value="GalP_uridyl_Trfase_II_CS"/>
</dbReference>
<dbReference type="EC" id="2.7.7.12" evidence="10"/>
<organism evidence="13 14">
    <name type="scientific">Faecalicoccus acidiformans</name>
    <dbReference type="NCBI Taxonomy" id="915173"/>
    <lineage>
        <taxon>Bacteria</taxon>
        <taxon>Bacillati</taxon>
        <taxon>Bacillota</taxon>
        <taxon>Erysipelotrichia</taxon>
        <taxon>Erysipelotrichales</taxon>
        <taxon>Erysipelotrichaceae</taxon>
        <taxon>Faecalicoccus</taxon>
    </lineage>
</organism>
<dbReference type="RefSeq" id="WP_183376078.1">
    <property type="nucleotide sequence ID" value="NZ_JACHHD010000013.1"/>
</dbReference>
<proteinExistence type="inferred from homology"/>
<sequence>MRAILETLLDYAIEQELITSYDRIYARNRVLSLLKEESWELTEDRIPYRTVSDLLSPLCDYASKKGLIEDTLRNRDAFDSEIMNCFVKRPSDLIQTFYDKWNLDPKEATSYFYHLSIADNYIRKDRIDKNISYKADTEYGTMDITINLSKPEKDPRDIAKAKSTVSTSYPQCVLCKECEGYHGNAGCDGRSNHRVIPVTLDHDTWYLQYSPYVYYNEHCIVLSKSHTPMKTCRQTFIRLFDFVKQFPHYFLGSNADLPIVGGSILSHDHFQGGNYNFAMADAKTYETFDFGNGVMASRLYWPLSVLRLSSSSSDAIVDLADRILQIWRDYDDQTVGVLACTENQMHNTITSIARYRNGQYELDLVFRNNRTDEEHPLGIFHPHEEVHHIKKENIGLIEVMGLAVLPARLKQEMNDMRDYLLYGKYTESIESHREWLDTIQSKYRWNEDTVMINLQQEIAAVFVEGLRHCGIFSFDEIGNKAFIKLIDKVKGTLK</sequence>
<keyword evidence="6 10" id="KW-0808">Transferase</keyword>
<dbReference type="GO" id="GO:0005737">
    <property type="term" value="C:cytoplasm"/>
    <property type="evidence" value="ECO:0007669"/>
    <property type="project" value="UniProtKB-SubCell"/>
</dbReference>
<dbReference type="EMBL" id="JACHHD010000013">
    <property type="protein sequence ID" value="MBB5185288.1"/>
    <property type="molecule type" value="Genomic_DNA"/>
</dbReference>
<keyword evidence="5 10" id="KW-0963">Cytoplasm</keyword>
<gene>
    <name evidence="10" type="primary">galT</name>
    <name evidence="13" type="ORF">HNQ43_001342</name>
</gene>
<reference evidence="13 14" key="1">
    <citation type="submission" date="2020-08" db="EMBL/GenBank/DDBJ databases">
        <title>Genomic Encyclopedia of Type Strains, Phase IV (KMG-IV): sequencing the most valuable type-strain genomes for metagenomic binning, comparative biology and taxonomic classification.</title>
        <authorList>
            <person name="Goeker M."/>
        </authorList>
    </citation>
    <scope>NUCLEOTIDE SEQUENCE [LARGE SCALE GENOMIC DNA]</scope>
    <source>
        <strain evidence="13 14">DSM 26963</strain>
    </source>
</reference>
<dbReference type="UniPathway" id="UPA00214"/>
<evidence type="ECO:0000256" key="1">
    <source>
        <dbReference type="ARBA" id="ARBA00001107"/>
    </source>
</evidence>
<keyword evidence="9 10" id="KW-0119">Carbohydrate metabolism</keyword>
<evidence type="ECO:0000313" key="13">
    <source>
        <dbReference type="EMBL" id="MBB5185288.1"/>
    </source>
</evidence>
<comment type="similarity">
    <text evidence="4 10">Belongs to the galactose-1-phosphate uridylyltransferase type 2 family.</text>
</comment>
<dbReference type="Pfam" id="PF01087">
    <property type="entry name" value="GalP_UDP_transf"/>
    <property type="match status" value="1"/>
</dbReference>
<evidence type="ECO:0000256" key="3">
    <source>
        <dbReference type="ARBA" id="ARBA00004947"/>
    </source>
</evidence>
<evidence type="ECO:0000256" key="5">
    <source>
        <dbReference type="ARBA" id="ARBA00022490"/>
    </source>
</evidence>
<dbReference type="NCBIfam" id="NF003629">
    <property type="entry name" value="PRK05270.1-2"/>
    <property type="match status" value="1"/>
</dbReference>
<evidence type="ECO:0000259" key="11">
    <source>
        <dbReference type="Pfam" id="PF01087"/>
    </source>
</evidence>
<dbReference type="PANTHER" id="PTHR39191">
    <property type="entry name" value="GALACTOSE-1-PHOSPHATE URIDYLYLTRANSFERASE"/>
    <property type="match status" value="1"/>
</dbReference>
<dbReference type="InterPro" id="IPR000766">
    <property type="entry name" value="GalP_uridyl_Trfase_II"/>
</dbReference>
<evidence type="ECO:0000256" key="6">
    <source>
        <dbReference type="ARBA" id="ARBA00022679"/>
    </source>
</evidence>
<dbReference type="GO" id="GO:0008108">
    <property type="term" value="F:UDP-glucose:hexose-1-phosphate uridylyltransferase activity"/>
    <property type="evidence" value="ECO:0007669"/>
    <property type="project" value="UniProtKB-UniRule"/>
</dbReference>
<accession>A0A7W8FXG4</accession>
<evidence type="ECO:0000256" key="7">
    <source>
        <dbReference type="ARBA" id="ARBA00022695"/>
    </source>
</evidence>
<comment type="catalytic activity">
    <reaction evidence="1 10">
        <text>alpha-D-galactose 1-phosphate + UDP-alpha-D-glucose = alpha-D-glucose 1-phosphate + UDP-alpha-D-galactose</text>
        <dbReference type="Rhea" id="RHEA:13989"/>
        <dbReference type="ChEBI" id="CHEBI:58336"/>
        <dbReference type="ChEBI" id="CHEBI:58601"/>
        <dbReference type="ChEBI" id="CHEBI:58885"/>
        <dbReference type="ChEBI" id="CHEBI:66914"/>
        <dbReference type="EC" id="2.7.7.12"/>
    </reaction>
</comment>
<protein>
    <recommendedName>
        <fullName evidence="10">Galactose-1-phosphate uridylyltransferase</fullName>
        <shortName evidence="10">Gal-1-P uridylyltransferase</shortName>
        <ecNumber evidence="10">2.7.7.12</ecNumber>
    </recommendedName>
    <alternativeName>
        <fullName evidence="10">UDP-glucose--hexose-1-phosphate uridylyltransferase</fullName>
    </alternativeName>
</protein>
<dbReference type="PANTHER" id="PTHR39191:SF1">
    <property type="entry name" value="DUF4922 DOMAIN-CONTAINING PROTEIN"/>
    <property type="match status" value="1"/>
</dbReference>
<dbReference type="Proteomes" id="UP000521313">
    <property type="component" value="Unassembled WGS sequence"/>
</dbReference>
<keyword evidence="8 10" id="KW-0299">Galactose metabolism</keyword>
<dbReference type="InterPro" id="IPR005850">
    <property type="entry name" value="GalP_Utransf_C"/>
</dbReference>
<evidence type="ECO:0000313" key="14">
    <source>
        <dbReference type="Proteomes" id="UP000521313"/>
    </source>
</evidence>
<feature type="domain" description="Galactose-1-phosphate uridyl transferase C-terminal" evidence="12">
    <location>
        <begin position="244"/>
        <end position="422"/>
    </location>
</feature>
<dbReference type="InterPro" id="IPR005849">
    <property type="entry name" value="GalP_Utransf_N"/>
</dbReference>
<feature type="domain" description="Galactose-1-phosphate uridyl transferase N-terminal" evidence="11">
    <location>
        <begin position="18"/>
        <end position="228"/>
    </location>
</feature>
<dbReference type="HAMAP" id="MF_00571">
    <property type="entry name" value="GalP_UDP_trans"/>
    <property type="match status" value="1"/>
</dbReference>
<comment type="caution">
    <text evidence="13">The sequence shown here is derived from an EMBL/GenBank/DDBJ whole genome shotgun (WGS) entry which is preliminary data.</text>
</comment>
<dbReference type="Pfam" id="PF02744">
    <property type="entry name" value="GalP_UDP_tr_C"/>
    <property type="match status" value="1"/>
</dbReference>
<name>A0A7W8FXG4_9FIRM</name>
<dbReference type="AlphaFoldDB" id="A0A7W8FXG4"/>
<evidence type="ECO:0000256" key="2">
    <source>
        <dbReference type="ARBA" id="ARBA00004496"/>
    </source>
</evidence>
<evidence type="ECO:0000259" key="12">
    <source>
        <dbReference type="Pfam" id="PF02744"/>
    </source>
</evidence>